<keyword evidence="8" id="KW-1185">Reference proteome</keyword>
<dbReference type="OrthoDB" id="419167at2759"/>
<dbReference type="Pfam" id="PF04142">
    <property type="entry name" value="Nuc_sug_transp"/>
    <property type="match status" value="1"/>
</dbReference>
<keyword evidence="3 6" id="KW-0812">Transmembrane</keyword>
<keyword evidence="2" id="KW-0813">Transport</keyword>
<protein>
    <submittedName>
        <fullName evidence="7">Uncharacterized protein</fullName>
    </submittedName>
</protein>
<evidence type="ECO:0000256" key="6">
    <source>
        <dbReference type="SAM" id="Phobius"/>
    </source>
</evidence>
<accession>A0A8K0P1N7</accession>
<feature type="transmembrane region" description="Helical" evidence="6">
    <location>
        <begin position="182"/>
        <end position="206"/>
    </location>
</feature>
<evidence type="ECO:0000256" key="4">
    <source>
        <dbReference type="ARBA" id="ARBA00022989"/>
    </source>
</evidence>
<dbReference type="GO" id="GO:0015165">
    <property type="term" value="F:pyrimidine nucleotide-sugar transmembrane transporter activity"/>
    <property type="evidence" value="ECO:0007669"/>
    <property type="project" value="InterPro"/>
</dbReference>
<evidence type="ECO:0000256" key="5">
    <source>
        <dbReference type="ARBA" id="ARBA00023136"/>
    </source>
</evidence>
<dbReference type="AlphaFoldDB" id="A0A8K0P1N7"/>
<keyword evidence="4 6" id="KW-1133">Transmembrane helix</keyword>
<evidence type="ECO:0000313" key="8">
    <source>
        <dbReference type="Proteomes" id="UP000792457"/>
    </source>
</evidence>
<dbReference type="GO" id="GO:0000139">
    <property type="term" value="C:Golgi membrane"/>
    <property type="evidence" value="ECO:0007669"/>
    <property type="project" value="InterPro"/>
</dbReference>
<dbReference type="PANTHER" id="PTHR10231">
    <property type="entry name" value="NUCLEOTIDE-SUGAR TRANSMEMBRANE TRANSPORTER"/>
    <property type="match status" value="1"/>
</dbReference>
<name>A0A8K0P1N7_LADFU</name>
<organism evidence="7 8">
    <name type="scientific">Ladona fulva</name>
    <name type="common">Scarce chaser dragonfly</name>
    <name type="synonym">Libellula fulva</name>
    <dbReference type="NCBI Taxonomy" id="123851"/>
    <lineage>
        <taxon>Eukaryota</taxon>
        <taxon>Metazoa</taxon>
        <taxon>Ecdysozoa</taxon>
        <taxon>Arthropoda</taxon>
        <taxon>Hexapoda</taxon>
        <taxon>Insecta</taxon>
        <taxon>Pterygota</taxon>
        <taxon>Palaeoptera</taxon>
        <taxon>Odonata</taxon>
        <taxon>Epiprocta</taxon>
        <taxon>Anisoptera</taxon>
        <taxon>Libelluloidea</taxon>
        <taxon>Libellulidae</taxon>
        <taxon>Ladona</taxon>
    </lineage>
</organism>
<reference evidence="7" key="2">
    <citation type="submission" date="2017-10" db="EMBL/GenBank/DDBJ databases">
        <title>Ladona fulva Genome sequencing and assembly.</title>
        <authorList>
            <person name="Murali S."/>
            <person name="Richards S."/>
            <person name="Bandaranaike D."/>
            <person name="Bellair M."/>
            <person name="Blankenburg K."/>
            <person name="Chao H."/>
            <person name="Dinh H."/>
            <person name="Doddapaneni H."/>
            <person name="Dugan-Rocha S."/>
            <person name="Elkadiri S."/>
            <person name="Gnanaolivu R."/>
            <person name="Hernandez B."/>
            <person name="Skinner E."/>
            <person name="Javaid M."/>
            <person name="Lee S."/>
            <person name="Li M."/>
            <person name="Ming W."/>
            <person name="Munidasa M."/>
            <person name="Muniz J."/>
            <person name="Nguyen L."/>
            <person name="Hughes D."/>
            <person name="Osuji N."/>
            <person name="Pu L.-L."/>
            <person name="Puazo M."/>
            <person name="Qu C."/>
            <person name="Quiroz J."/>
            <person name="Raj R."/>
            <person name="Weissenberger G."/>
            <person name="Xin Y."/>
            <person name="Zou X."/>
            <person name="Han Y."/>
            <person name="Worley K."/>
            <person name="Muzny D."/>
            <person name="Gibbs R."/>
        </authorList>
    </citation>
    <scope>NUCLEOTIDE SEQUENCE</scope>
    <source>
        <strain evidence="7">Sampled in the wild</strain>
    </source>
</reference>
<feature type="transmembrane region" description="Helical" evidence="6">
    <location>
        <begin position="12"/>
        <end position="31"/>
    </location>
</feature>
<comment type="caution">
    <text evidence="7">The sequence shown here is derived from an EMBL/GenBank/DDBJ whole genome shotgun (WGS) entry which is preliminary data.</text>
</comment>
<keyword evidence="5 6" id="KW-0472">Membrane</keyword>
<dbReference type="EMBL" id="KZ308621">
    <property type="protein sequence ID" value="KAG8232475.1"/>
    <property type="molecule type" value="Genomic_DNA"/>
</dbReference>
<dbReference type="Proteomes" id="UP000792457">
    <property type="component" value="Unassembled WGS sequence"/>
</dbReference>
<keyword evidence="2" id="KW-0762">Sugar transport</keyword>
<dbReference type="InterPro" id="IPR007271">
    <property type="entry name" value="Nuc_sug_transpt"/>
</dbReference>
<comment type="subcellular location">
    <subcellularLocation>
        <location evidence="1">Membrane</location>
        <topology evidence="1">Multi-pass membrane protein</topology>
    </subcellularLocation>
</comment>
<sequence>MLGHSISWKDLFPSTSSVVVFISYMALFINQGKFSQFLWVLVTASQGKDSAYNYNTVTCVLMTEVLKLVVSSALYCKDYLKLLCLNSISSVLLLYFVPAFLYCLYNNLAFVNLSAFDPTSYYLLLQFRVVVTGIVYQFIFKRKLSGKQWISLILLTAGCMIKQVDFSLFSGSDKSSLPFTNFHLNINVFLIFVQVCFSFSNVLAYVEVVLCRFYKNCFSGFSLKDNAFSVRDLESDFNSVFNIVLQLLYPHKLPLH</sequence>
<feature type="transmembrane region" description="Helical" evidence="6">
    <location>
        <begin position="82"/>
        <end position="101"/>
    </location>
</feature>
<evidence type="ECO:0000313" key="7">
    <source>
        <dbReference type="EMBL" id="KAG8232475.1"/>
    </source>
</evidence>
<feature type="transmembrane region" description="Helical" evidence="6">
    <location>
        <begin position="121"/>
        <end position="140"/>
    </location>
</feature>
<proteinExistence type="predicted"/>
<evidence type="ECO:0000256" key="1">
    <source>
        <dbReference type="ARBA" id="ARBA00004141"/>
    </source>
</evidence>
<gene>
    <name evidence="7" type="ORF">J437_LFUL012707</name>
</gene>
<reference evidence="7" key="1">
    <citation type="submission" date="2013-04" db="EMBL/GenBank/DDBJ databases">
        <authorList>
            <person name="Qu J."/>
            <person name="Murali S.C."/>
            <person name="Bandaranaike D."/>
            <person name="Bellair M."/>
            <person name="Blankenburg K."/>
            <person name="Chao H."/>
            <person name="Dinh H."/>
            <person name="Doddapaneni H."/>
            <person name="Downs B."/>
            <person name="Dugan-Rocha S."/>
            <person name="Elkadiri S."/>
            <person name="Gnanaolivu R.D."/>
            <person name="Hernandez B."/>
            <person name="Javaid M."/>
            <person name="Jayaseelan J.C."/>
            <person name="Lee S."/>
            <person name="Li M."/>
            <person name="Ming W."/>
            <person name="Munidasa M."/>
            <person name="Muniz J."/>
            <person name="Nguyen L."/>
            <person name="Ongeri F."/>
            <person name="Osuji N."/>
            <person name="Pu L.-L."/>
            <person name="Puazo M."/>
            <person name="Qu C."/>
            <person name="Quiroz J."/>
            <person name="Raj R."/>
            <person name="Weissenberger G."/>
            <person name="Xin Y."/>
            <person name="Zou X."/>
            <person name="Han Y."/>
            <person name="Richards S."/>
            <person name="Worley K."/>
            <person name="Muzny D."/>
            <person name="Gibbs R."/>
        </authorList>
    </citation>
    <scope>NUCLEOTIDE SEQUENCE</scope>
    <source>
        <strain evidence="7">Sampled in the wild</strain>
    </source>
</reference>
<feature type="transmembrane region" description="Helical" evidence="6">
    <location>
        <begin position="152"/>
        <end position="170"/>
    </location>
</feature>
<evidence type="ECO:0000256" key="3">
    <source>
        <dbReference type="ARBA" id="ARBA00022692"/>
    </source>
</evidence>
<evidence type="ECO:0000256" key="2">
    <source>
        <dbReference type="ARBA" id="ARBA00022597"/>
    </source>
</evidence>